<evidence type="ECO:0000313" key="1">
    <source>
        <dbReference type="EMBL" id="MEQ2357176.1"/>
    </source>
</evidence>
<dbReference type="InterPro" id="IPR036388">
    <property type="entry name" value="WH-like_DNA-bd_sf"/>
</dbReference>
<keyword evidence="2" id="KW-1185">Reference proteome</keyword>
<dbReference type="Gene3D" id="1.10.10.10">
    <property type="entry name" value="Winged helix-like DNA-binding domain superfamily/Winged helix DNA-binding domain"/>
    <property type="match status" value="1"/>
</dbReference>
<proteinExistence type="predicted"/>
<dbReference type="RefSeq" id="WP_022213254.1">
    <property type="nucleotide sequence ID" value="NZ_JBBMEI010000003.1"/>
</dbReference>
<gene>
    <name evidence="1" type="ORF">WMO75_02255</name>
</gene>
<accession>A0ABV1AHE2</accession>
<sequence>MADPFTTYKLIVLYMAKHATQALTNSQISEFILDREYTDYFQLQKVLSELTETELLHKRTITNSSYYELTEEGRKTLSYFEKDISQDIKNEVKEYLESRGCKVQERILTPADYYTTPQGGYAVRCQIIEKDSSTIMDLSMAAPNKEAAQEICRSWAAKSQDIYEMLMGELIS</sequence>
<reference evidence="1 2" key="1">
    <citation type="submission" date="2024-03" db="EMBL/GenBank/DDBJ databases">
        <title>Human intestinal bacterial collection.</title>
        <authorList>
            <person name="Pauvert C."/>
            <person name="Hitch T.C.A."/>
            <person name="Clavel T."/>
        </authorList>
    </citation>
    <scope>NUCLEOTIDE SEQUENCE [LARGE SCALE GENOMIC DNA]</scope>
    <source>
        <strain evidence="1 2">CLA-AA-H95</strain>
    </source>
</reference>
<dbReference type="Proteomes" id="UP001446032">
    <property type="component" value="Unassembled WGS sequence"/>
</dbReference>
<dbReference type="Pfam" id="PF14277">
    <property type="entry name" value="DUF4364"/>
    <property type="match status" value="1"/>
</dbReference>
<dbReference type="EMBL" id="JBBMEI010000003">
    <property type="protein sequence ID" value="MEQ2357176.1"/>
    <property type="molecule type" value="Genomic_DNA"/>
</dbReference>
<dbReference type="InterPro" id="IPR025374">
    <property type="entry name" value="DUF4364"/>
</dbReference>
<name>A0ABV1AHE2_9FIRM</name>
<organism evidence="1 2">
    <name type="scientific">Blautia intestinihominis</name>
    <dbReference type="NCBI Taxonomy" id="3133152"/>
    <lineage>
        <taxon>Bacteria</taxon>
        <taxon>Bacillati</taxon>
        <taxon>Bacillota</taxon>
        <taxon>Clostridia</taxon>
        <taxon>Lachnospirales</taxon>
        <taxon>Lachnospiraceae</taxon>
        <taxon>Blautia</taxon>
    </lineage>
</organism>
<comment type="caution">
    <text evidence="1">The sequence shown here is derived from an EMBL/GenBank/DDBJ whole genome shotgun (WGS) entry which is preliminary data.</text>
</comment>
<evidence type="ECO:0000313" key="2">
    <source>
        <dbReference type="Proteomes" id="UP001446032"/>
    </source>
</evidence>
<protein>
    <submittedName>
        <fullName evidence="1">DUF4364 family protein</fullName>
    </submittedName>
</protein>